<organism evidence="2 3">
    <name type="scientific">Peronospora destructor</name>
    <dbReference type="NCBI Taxonomy" id="86335"/>
    <lineage>
        <taxon>Eukaryota</taxon>
        <taxon>Sar</taxon>
        <taxon>Stramenopiles</taxon>
        <taxon>Oomycota</taxon>
        <taxon>Peronosporomycetes</taxon>
        <taxon>Peronosporales</taxon>
        <taxon>Peronosporaceae</taxon>
        <taxon>Peronospora</taxon>
    </lineage>
</organism>
<sequence length="210" mass="22694">MSSVVGGRRDQRASSETEIECDELQPMTEEEGTAGWRRLLKMPPQPMLAPVAPTFSLHDLAQKKDPGTDEQAAPSTLAGHVMWKLSMRMSSHNESRLLQHISRSIFSRGTHKHVDRFQLECDADTGVQSKPKKTTRMAIPGLRRIEDGALSHQKCGQPKDTDAIACLPETGRPSSAAAAGAASASSSFVGIVGNWRRHPAANAATCLLAD</sequence>
<evidence type="ECO:0000313" key="3">
    <source>
        <dbReference type="Proteomes" id="UP001162029"/>
    </source>
</evidence>
<keyword evidence="3" id="KW-1185">Reference proteome</keyword>
<accession>A0AAV0T7C0</accession>
<comment type="caution">
    <text evidence="2">The sequence shown here is derived from an EMBL/GenBank/DDBJ whole genome shotgun (WGS) entry which is preliminary data.</text>
</comment>
<protein>
    <submittedName>
        <fullName evidence="2">Uncharacterized protein</fullName>
    </submittedName>
</protein>
<dbReference type="Proteomes" id="UP001162029">
    <property type="component" value="Unassembled WGS sequence"/>
</dbReference>
<evidence type="ECO:0000256" key="1">
    <source>
        <dbReference type="SAM" id="MobiDB-lite"/>
    </source>
</evidence>
<feature type="region of interest" description="Disordered" evidence="1">
    <location>
        <begin position="1"/>
        <end position="34"/>
    </location>
</feature>
<feature type="compositionally biased region" description="Acidic residues" evidence="1">
    <location>
        <begin position="17"/>
        <end position="32"/>
    </location>
</feature>
<dbReference type="EMBL" id="CANTFM010000204">
    <property type="protein sequence ID" value="CAI5714667.1"/>
    <property type="molecule type" value="Genomic_DNA"/>
</dbReference>
<proteinExistence type="predicted"/>
<evidence type="ECO:0000313" key="2">
    <source>
        <dbReference type="EMBL" id="CAI5714667.1"/>
    </source>
</evidence>
<gene>
    <name evidence="2" type="ORF">PDE001_LOCUS1180</name>
</gene>
<reference evidence="2" key="1">
    <citation type="submission" date="2022-12" db="EMBL/GenBank/DDBJ databases">
        <authorList>
            <person name="Webb A."/>
        </authorList>
    </citation>
    <scope>NUCLEOTIDE SEQUENCE</scope>
    <source>
        <strain evidence="2">Pd1</strain>
    </source>
</reference>
<dbReference type="AlphaFoldDB" id="A0AAV0T7C0"/>
<name>A0AAV0T7C0_9STRA</name>